<keyword evidence="1" id="KW-0472">Membrane</keyword>
<dbReference type="AlphaFoldDB" id="A0A1I5USS0"/>
<sequence length="164" mass="18831">MNENIKVQLKKYRTNIETGGIVLIMSGLWGLLKFLMSLAVGAQTLMSILDLSREEYEHLRFFILSFIFISFGAILFFHFIVGLSAIRYAHGKSSKTRFLIWTILLLVINFVCLPLYFYPTEDSVEDSTIVSFFVDLTLCICLFDLNASTIKLRKLLKNIERSGK</sequence>
<dbReference type="OrthoDB" id="2005283at2"/>
<feature type="transmembrane region" description="Helical" evidence="1">
    <location>
        <begin position="21"/>
        <end position="41"/>
    </location>
</feature>
<proteinExistence type="predicted"/>
<dbReference type="EMBL" id="FOXO01000014">
    <property type="protein sequence ID" value="SFP98269.1"/>
    <property type="molecule type" value="Genomic_DNA"/>
</dbReference>
<organism evidence="2 3">
    <name type="scientific">Butyrivibrio proteoclasticus</name>
    <dbReference type="NCBI Taxonomy" id="43305"/>
    <lineage>
        <taxon>Bacteria</taxon>
        <taxon>Bacillati</taxon>
        <taxon>Bacillota</taxon>
        <taxon>Clostridia</taxon>
        <taxon>Lachnospirales</taxon>
        <taxon>Lachnospiraceae</taxon>
        <taxon>Butyrivibrio</taxon>
    </lineage>
</organism>
<dbReference type="Proteomes" id="UP000182624">
    <property type="component" value="Unassembled WGS sequence"/>
</dbReference>
<reference evidence="3" key="1">
    <citation type="submission" date="2016-10" db="EMBL/GenBank/DDBJ databases">
        <authorList>
            <person name="Varghese N."/>
            <person name="Submissions S."/>
        </authorList>
    </citation>
    <scope>NUCLEOTIDE SEQUENCE [LARGE SCALE GENOMIC DNA]</scope>
    <source>
        <strain evidence="3">P18</strain>
    </source>
</reference>
<keyword evidence="1" id="KW-1133">Transmembrane helix</keyword>
<feature type="transmembrane region" description="Helical" evidence="1">
    <location>
        <begin position="129"/>
        <end position="147"/>
    </location>
</feature>
<evidence type="ECO:0000256" key="1">
    <source>
        <dbReference type="SAM" id="Phobius"/>
    </source>
</evidence>
<keyword evidence="1" id="KW-0812">Transmembrane</keyword>
<feature type="transmembrane region" description="Helical" evidence="1">
    <location>
        <begin position="98"/>
        <end position="117"/>
    </location>
</feature>
<evidence type="ECO:0000313" key="2">
    <source>
        <dbReference type="EMBL" id="SFP98269.1"/>
    </source>
</evidence>
<feature type="transmembrane region" description="Helical" evidence="1">
    <location>
        <begin position="61"/>
        <end position="86"/>
    </location>
</feature>
<keyword evidence="3" id="KW-1185">Reference proteome</keyword>
<dbReference type="RefSeq" id="WP_074888111.1">
    <property type="nucleotide sequence ID" value="NZ_FOXO01000014.1"/>
</dbReference>
<accession>A0A1I5USS0</accession>
<protein>
    <submittedName>
        <fullName evidence="2">Uncharacterized protein</fullName>
    </submittedName>
</protein>
<evidence type="ECO:0000313" key="3">
    <source>
        <dbReference type="Proteomes" id="UP000182624"/>
    </source>
</evidence>
<name>A0A1I5USS0_9FIRM</name>
<gene>
    <name evidence="2" type="ORF">SAMN04487928_11429</name>
</gene>